<keyword evidence="2" id="KW-1185">Reference proteome</keyword>
<gene>
    <name evidence="1" type="ORF">ASPSYDRAFT_393041</name>
</gene>
<dbReference type="Proteomes" id="UP000184356">
    <property type="component" value="Unassembled WGS sequence"/>
</dbReference>
<dbReference type="EMBL" id="KV878591">
    <property type="protein sequence ID" value="OJJ55981.1"/>
    <property type="molecule type" value="Genomic_DNA"/>
</dbReference>
<proteinExistence type="predicted"/>
<name>A0A1L9T9B3_9EURO</name>
<evidence type="ECO:0000313" key="2">
    <source>
        <dbReference type="Proteomes" id="UP000184356"/>
    </source>
</evidence>
<accession>A0A1L9T9B3</accession>
<dbReference type="VEuPathDB" id="FungiDB:ASPSYDRAFT_393041"/>
<dbReference type="AlphaFoldDB" id="A0A1L9T9B3"/>
<evidence type="ECO:0000313" key="1">
    <source>
        <dbReference type="EMBL" id="OJJ55981.1"/>
    </source>
</evidence>
<reference evidence="2" key="1">
    <citation type="journal article" date="2017" name="Genome Biol.">
        <title>Comparative genomics reveals high biological diversity and specific adaptations in the industrially and medically important fungal genus Aspergillus.</title>
        <authorList>
            <person name="de Vries R.P."/>
            <person name="Riley R."/>
            <person name="Wiebenga A."/>
            <person name="Aguilar-Osorio G."/>
            <person name="Amillis S."/>
            <person name="Uchima C.A."/>
            <person name="Anderluh G."/>
            <person name="Asadollahi M."/>
            <person name="Askin M."/>
            <person name="Barry K."/>
            <person name="Battaglia E."/>
            <person name="Bayram O."/>
            <person name="Benocci T."/>
            <person name="Braus-Stromeyer S.A."/>
            <person name="Caldana C."/>
            <person name="Canovas D."/>
            <person name="Cerqueira G.C."/>
            <person name="Chen F."/>
            <person name="Chen W."/>
            <person name="Choi C."/>
            <person name="Clum A."/>
            <person name="Dos Santos R.A."/>
            <person name="Damasio A.R."/>
            <person name="Diallinas G."/>
            <person name="Emri T."/>
            <person name="Fekete E."/>
            <person name="Flipphi M."/>
            <person name="Freyberg S."/>
            <person name="Gallo A."/>
            <person name="Gournas C."/>
            <person name="Habgood R."/>
            <person name="Hainaut M."/>
            <person name="Harispe M.L."/>
            <person name="Henrissat B."/>
            <person name="Hilden K.S."/>
            <person name="Hope R."/>
            <person name="Hossain A."/>
            <person name="Karabika E."/>
            <person name="Karaffa L."/>
            <person name="Karanyi Z."/>
            <person name="Krasevec N."/>
            <person name="Kuo A."/>
            <person name="Kusch H."/>
            <person name="LaButti K."/>
            <person name="Lagendijk E.L."/>
            <person name="Lapidus A."/>
            <person name="Levasseur A."/>
            <person name="Lindquist E."/>
            <person name="Lipzen A."/>
            <person name="Logrieco A.F."/>
            <person name="MacCabe A."/>
            <person name="Maekelae M.R."/>
            <person name="Malavazi I."/>
            <person name="Melin P."/>
            <person name="Meyer V."/>
            <person name="Mielnichuk N."/>
            <person name="Miskei M."/>
            <person name="Molnar A.P."/>
            <person name="Mule G."/>
            <person name="Ngan C.Y."/>
            <person name="Orejas M."/>
            <person name="Orosz E."/>
            <person name="Ouedraogo J.P."/>
            <person name="Overkamp K.M."/>
            <person name="Park H.-S."/>
            <person name="Perrone G."/>
            <person name="Piumi F."/>
            <person name="Punt P.J."/>
            <person name="Ram A.F."/>
            <person name="Ramon A."/>
            <person name="Rauscher S."/>
            <person name="Record E."/>
            <person name="Riano-Pachon D.M."/>
            <person name="Robert V."/>
            <person name="Roehrig J."/>
            <person name="Ruller R."/>
            <person name="Salamov A."/>
            <person name="Salih N.S."/>
            <person name="Samson R.A."/>
            <person name="Sandor E."/>
            <person name="Sanguinetti M."/>
            <person name="Schuetze T."/>
            <person name="Sepcic K."/>
            <person name="Shelest E."/>
            <person name="Sherlock G."/>
            <person name="Sophianopoulou V."/>
            <person name="Squina F.M."/>
            <person name="Sun H."/>
            <person name="Susca A."/>
            <person name="Todd R.B."/>
            <person name="Tsang A."/>
            <person name="Unkles S.E."/>
            <person name="van de Wiele N."/>
            <person name="van Rossen-Uffink D."/>
            <person name="Oliveira J.V."/>
            <person name="Vesth T.C."/>
            <person name="Visser J."/>
            <person name="Yu J.-H."/>
            <person name="Zhou M."/>
            <person name="Andersen M.R."/>
            <person name="Archer D.B."/>
            <person name="Baker S.E."/>
            <person name="Benoit I."/>
            <person name="Brakhage A.A."/>
            <person name="Braus G.H."/>
            <person name="Fischer R."/>
            <person name="Frisvad J.C."/>
            <person name="Goldman G.H."/>
            <person name="Houbraken J."/>
            <person name="Oakley B."/>
            <person name="Pocsi I."/>
            <person name="Scazzocchio C."/>
            <person name="Seiboth B."/>
            <person name="vanKuyk P.A."/>
            <person name="Wortman J."/>
            <person name="Dyer P.S."/>
            <person name="Grigoriev I.V."/>
        </authorList>
    </citation>
    <scope>NUCLEOTIDE SEQUENCE [LARGE SCALE GENOMIC DNA]</scope>
    <source>
        <strain evidence="2">CBS 593.65</strain>
    </source>
</reference>
<protein>
    <submittedName>
        <fullName evidence="1">Uncharacterized protein</fullName>
    </submittedName>
</protein>
<dbReference type="GeneID" id="63761945"/>
<organism evidence="1 2">
    <name type="scientific">Aspergillus sydowii CBS 593.65</name>
    <dbReference type="NCBI Taxonomy" id="1036612"/>
    <lineage>
        <taxon>Eukaryota</taxon>
        <taxon>Fungi</taxon>
        <taxon>Dikarya</taxon>
        <taxon>Ascomycota</taxon>
        <taxon>Pezizomycotina</taxon>
        <taxon>Eurotiomycetes</taxon>
        <taxon>Eurotiomycetidae</taxon>
        <taxon>Eurotiales</taxon>
        <taxon>Aspergillaceae</taxon>
        <taxon>Aspergillus</taxon>
        <taxon>Aspergillus subgen. Nidulantes</taxon>
    </lineage>
</organism>
<sequence>MGTSTSLLEIAFHSCSLIVDRSSGFRGVHALMGKAVILRDGLLENMLYILLFSRSCVIGFCSCIRSNRHTGSVICSASYSPTFESGRALEKQQLELIEWTVVSITGPRKVRLNPRLLANTLERAHPLPVSISLEHSGQSRGSPCSIKPLWLMRNG</sequence>
<dbReference type="RefSeq" id="XP_040699787.1">
    <property type="nucleotide sequence ID" value="XM_040845872.1"/>
</dbReference>